<comment type="caution">
    <text evidence="1">The sequence shown here is derived from an EMBL/GenBank/DDBJ whole genome shotgun (WGS) entry which is preliminary data.</text>
</comment>
<organism evidence="1 2">
    <name type="scientific">Ramazzottius varieornatus</name>
    <name type="common">Water bear</name>
    <name type="synonym">Tardigrade</name>
    <dbReference type="NCBI Taxonomy" id="947166"/>
    <lineage>
        <taxon>Eukaryota</taxon>
        <taxon>Metazoa</taxon>
        <taxon>Ecdysozoa</taxon>
        <taxon>Tardigrada</taxon>
        <taxon>Eutardigrada</taxon>
        <taxon>Parachela</taxon>
        <taxon>Hypsibioidea</taxon>
        <taxon>Ramazzottiidae</taxon>
        <taxon>Ramazzottius</taxon>
    </lineage>
</organism>
<name>A0A1D1UWE5_RAMVA</name>
<dbReference type="EMBL" id="BDGG01000002">
    <property type="protein sequence ID" value="GAU93974.1"/>
    <property type="molecule type" value="Genomic_DNA"/>
</dbReference>
<evidence type="ECO:0000313" key="2">
    <source>
        <dbReference type="Proteomes" id="UP000186922"/>
    </source>
</evidence>
<accession>A0A1D1UWE5</accession>
<proteinExistence type="predicted"/>
<dbReference type="Proteomes" id="UP000186922">
    <property type="component" value="Unassembled WGS sequence"/>
</dbReference>
<dbReference type="OrthoDB" id="7593278at2759"/>
<dbReference type="AlphaFoldDB" id="A0A1D1UWE5"/>
<reference evidence="1 2" key="1">
    <citation type="journal article" date="2016" name="Nat. Commun.">
        <title>Extremotolerant tardigrade genome and improved radiotolerance of human cultured cells by tardigrade-unique protein.</title>
        <authorList>
            <person name="Hashimoto T."/>
            <person name="Horikawa D.D."/>
            <person name="Saito Y."/>
            <person name="Kuwahara H."/>
            <person name="Kozuka-Hata H."/>
            <person name="Shin-I T."/>
            <person name="Minakuchi Y."/>
            <person name="Ohishi K."/>
            <person name="Motoyama A."/>
            <person name="Aizu T."/>
            <person name="Enomoto A."/>
            <person name="Kondo K."/>
            <person name="Tanaka S."/>
            <person name="Hara Y."/>
            <person name="Koshikawa S."/>
            <person name="Sagara H."/>
            <person name="Miura T."/>
            <person name="Yokobori S."/>
            <person name="Miyagawa K."/>
            <person name="Suzuki Y."/>
            <person name="Kubo T."/>
            <person name="Oyama M."/>
            <person name="Kohara Y."/>
            <person name="Fujiyama A."/>
            <person name="Arakawa K."/>
            <person name="Katayama T."/>
            <person name="Toyoda A."/>
            <person name="Kunieda T."/>
        </authorList>
    </citation>
    <scope>NUCLEOTIDE SEQUENCE [LARGE SCALE GENOMIC DNA]</scope>
    <source>
        <strain evidence="1 2">YOKOZUNA-1</strain>
    </source>
</reference>
<evidence type="ECO:0000313" key="1">
    <source>
        <dbReference type="EMBL" id="GAU93974.1"/>
    </source>
</evidence>
<sequence length="318" mass="36532">MVSINLLNFIKLLEWDYKLHYRIDDFPSEADRQFKDIITQSVTPVYAVEEDLQYDLQIRVESFEDYEASAVQCNLLNGRSEADFDVTEPDRLLEPVSSGTEPSSHELCIPRLPNPKLPVDQLVNLEYKKRARNAVKKTRLTLATVQRSFGKVTSIRQLYEWKKQKVEGGSRLDKLKALRLDVGKQFFLAKRKKQVVKDLDLRRWALTANETVNLAGFTAPPDWIGKLGRSRIAEYGLDCLWNADQSGFEYDMRPGRTLETAGVKHVEAIIQSENSMTHGHTKMMAVSPGKQRCIFLADLWKTFTDQHSVIELKPEELE</sequence>
<protein>
    <submittedName>
        <fullName evidence="1">Uncharacterized protein</fullName>
    </submittedName>
</protein>
<keyword evidence="2" id="KW-1185">Reference proteome</keyword>
<gene>
    <name evidence="1" type="primary">RvY_05824-1</name>
    <name evidence="1" type="synonym">RvY_05824.1</name>
    <name evidence="1" type="ORF">RvY_05824</name>
</gene>